<evidence type="ECO:0000313" key="4">
    <source>
        <dbReference type="EMBL" id="CRL05515.1"/>
    </source>
</evidence>
<evidence type="ECO:0000313" key="5">
    <source>
        <dbReference type="Proteomes" id="UP000183832"/>
    </source>
</evidence>
<feature type="chain" id="PRO_5013289371" evidence="3">
    <location>
        <begin position="19"/>
        <end position="188"/>
    </location>
</feature>
<dbReference type="InterPro" id="IPR000618">
    <property type="entry name" value="Insect_cuticle"/>
</dbReference>
<dbReference type="GO" id="GO:0005615">
    <property type="term" value="C:extracellular space"/>
    <property type="evidence" value="ECO:0007669"/>
    <property type="project" value="TreeGrafter"/>
</dbReference>
<dbReference type="PRINTS" id="PR00947">
    <property type="entry name" value="CUTICLE"/>
</dbReference>
<reference evidence="4 5" key="1">
    <citation type="submission" date="2015-04" db="EMBL/GenBank/DDBJ databases">
        <authorList>
            <person name="Syromyatnikov M.Y."/>
            <person name="Popov V.N."/>
        </authorList>
    </citation>
    <scope>NUCLEOTIDE SEQUENCE [LARGE SCALE GENOMIC DNA]</scope>
</reference>
<dbReference type="AlphaFoldDB" id="A0A1J1IZ09"/>
<feature type="signal peptide" evidence="3">
    <location>
        <begin position="1"/>
        <end position="18"/>
    </location>
</feature>
<evidence type="ECO:0000256" key="3">
    <source>
        <dbReference type="SAM" id="SignalP"/>
    </source>
</evidence>
<dbReference type="PANTHER" id="PTHR12236:SF76">
    <property type="entry name" value="ADULT-SPECIFIC CUTICULAR PROTEIN ACP-20-LIKE PROTEIN"/>
    <property type="match status" value="1"/>
</dbReference>
<dbReference type="PANTHER" id="PTHR12236">
    <property type="entry name" value="STRUCTURAL CONTITUENT OF CUTICLE"/>
    <property type="match status" value="1"/>
</dbReference>
<evidence type="ECO:0000256" key="2">
    <source>
        <dbReference type="PROSITE-ProRule" id="PRU00497"/>
    </source>
</evidence>
<dbReference type="PROSITE" id="PS51155">
    <property type="entry name" value="CHIT_BIND_RR_2"/>
    <property type="match status" value="1"/>
</dbReference>
<dbReference type="Proteomes" id="UP000183832">
    <property type="component" value="Unassembled WGS sequence"/>
</dbReference>
<dbReference type="STRING" id="568069.A0A1J1IZ09"/>
<keyword evidence="5" id="KW-1185">Reference proteome</keyword>
<evidence type="ECO:0000256" key="1">
    <source>
        <dbReference type="ARBA" id="ARBA00022460"/>
    </source>
</evidence>
<accession>A0A1J1IZ09</accession>
<gene>
    <name evidence="4" type="primary">similar to Cuticle protein 19</name>
    <name evidence="4" type="ORF">CLUMA_CG018251</name>
</gene>
<sequence>MASIIFTFTFIAAASAYAATSYVKRYDNVQSNYHQAPLLISQPIQPLIHHHQAVPIQQSYVPIQSGHSGYSGYGSQGGYGGGYAGGYQDYYSYPKYKFEYGVKDPHTGDHKSQWEVRDGDVVKGEYSLDEADGTKRVVQYTSDKHNGFNAVVKKIGHAHHPQVYHQQPYHQGYANGYNQIYATGQHLY</sequence>
<dbReference type="EMBL" id="CVRI01000064">
    <property type="protein sequence ID" value="CRL05515.1"/>
    <property type="molecule type" value="Genomic_DNA"/>
</dbReference>
<dbReference type="InterPro" id="IPR051217">
    <property type="entry name" value="Insect_Cuticle_Struc_Prot"/>
</dbReference>
<protein>
    <submittedName>
        <fullName evidence="4">CLUMA_CG018251, isoform A</fullName>
    </submittedName>
</protein>
<name>A0A1J1IZ09_9DIPT</name>
<dbReference type="Pfam" id="PF00379">
    <property type="entry name" value="Chitin_bind_4"/>
    <property type="match status" value="1"/>
</dbReference>
<keyword evidence="1 2" id="KW-0193">Cuticle</keyword>
<keyword evidence="3" id="KW-0732">Signal</keyword>
<proteinExistence type="predicted"/>
<dbReference type="GO" id="GO:0042302">
    <property type="term" value="F:structural constituent of cuticle"/>
    <property type="evidence" value="ECO:0007669"/>
    <property type="project" value="UniProtKB-UniRule"/>
</dbReference>
<dbReference type="GO" id="GO:0031012">
    <property type="term" value="C:extracellular matrix"/>
    <property type="evidence" value="ECO:0007669"/>
    <property type="project" value="TreeGrafter"/>
</dbReference>
<dbReference type="OrthoDB" id="6382835at2759"/>
<organism evidence="4 5">
    <name type="scientific">Clunio marinus</name>
    <dbReference type="NCBI Taxonomy" id="568069"/>
    <lineage>
        <taxon>Eukaryota</taxon>
        <taxon>Metazoa</taxon>
        <taxon>Ecdysozoa</taxon>
        <taxon>Arthropoda</taxon>
        <taxon>Hexapoda</taxon>
        <taxon>Insecta</taxon>
        <taxon>Pterygota</taxon>
        <taxon>Neoptera</taxon>
        <taxon>Endopterygota</taxon>
        <taxon>Diptera</taxon>
        <taxon>Nematocera</taxon>
        <taxon>Chironomoidea</taxon>
        <taxon>Chironomidae</taxon>
        <taxon>Clunio</taxon>
    </lineage>
</organism>